<accession>A0ABP8Y5C9</accession>
<evidence type="ECO:0000256" key="2">
    <source>
        <dbReference type="ARBA" id="ARBA00022679"/>
    </source>
</evidence>
<proteinExistence type="inferred from homology"/>
<dbReference type="PRINTS" id="PR00473">
    <property type="entry name" value="GALCTOKINASE"/>
</dbReference>
<dbReference type="EC" id="2.7.1.6" evidence="7"/>
<dbReference type="PRINTS" id="PR00959">
    <property type="entry name" value="MEVGALKINASE"/>
</dbReference>
<dbReference type="InterPro" id="IPR006203">
    <property type="entry name" value="GHMP_knse_ATP-bd_CS"/>
</dbReference>
<dbReference type="InterPro" id="IPR000705">
    <property type="entry name" value="Galactokinase"/>
</dbReference>
<dbReference type="PIRSF" id="PIRSF000530">
    <property type="entry name" value="Galactokinase"/>
    <property type="match status" value="1"/>
</dbReference>
<comment type="caution">
    <text evidence="11">The sequence shown here is derived from an EMBL/GenBank/DDBJ whole genome shotgun (WGS) entry which is preliminary data.</text>
</comment>
<dbReference type="InterPro" id="IPR014721">
    <property type="entry name" value="Ribsml_uS5_D2-typ_fold_subgr"/>
</dbReference>
<name>A0ABP8Y5C9_9MICO</name>
<dbReference type="PANTHER" id="PTHR10457:SF7">
    <property type="entry name" value="GALACTOKINASE-RELATED"/>
    <property type="match status" value="1"/>
</dbReference>
<dbReference type="SUPFAM" id="SSF55060">
    <property type="entry name" value="GHMP Kinase, C-terminal domain"/>
    <property type="match status" value="1"/>
</dbReference>
<dbReference type="InterPro" id="IPR006206">
    <property type="entry name" value="Mevalonate/galactokinase"/>
</dbReference>
<feature type="domain" description="GHMP kinase N-terminal" evidence="8">
    <location>
        <begin position="108"/>
        <end position="197"/>
    </location>
</feature>
<dbReference type="InterPro" id="IPR019741">
    <property type="entry name" value="Galactokinase_CS"/>
</dbReference>
<keyword evidence="12" id="KW-1185">Reference proteome</keyword>
<keyword evidence="3" id="KW-0547">Nucleotide-binding</keyword>
<keyword evidence="5" id="KW-0067">ATP-binding</keyword>
<dbReference type="Pfam" id="PF08544">
    <property type="entry name" value="GHMP_kinases_C"/>
    <property type="match status" value="1"/>
</dbReference>
<dbReference type="InterPro" id="IPR020568">
    <property type="entry name" value="Ribosomal_Su5_D2-typ_SF"/>
</dbReference>
<dbReference type="SUPFAM" id="SSF54211">
    <property type="entry name" value="Ribosomal protein S5 domain 2-like"/>
    <property type="match status" value="1"/>
</dbReference>
<feature type="domain" description="GHMP kinase C-terminal" evidence="9">
    <location>
        <begin position="315"/>
        <end position="393"/>
    </location>
</feature>
<dbReference type="Proteomes" id="UP001500843">
    <property type="component" value="Unassembled WGS sequence"/>
</dbReference>
<evidence type="ECO:0000256" key="7">
    <source>
        <dbReference type="NCBIfam" id="TIGR00131"/>
    </source>
</evidence>
<dbReference type="PROSITE" id="PS00106">
    <property type="entry name" value="GALACTOKINASE"/>
    <property type="match status" value="1"/>
</dbReference>
<evidence type="ECO:0000259" key="10">
    <source>
        <dbReference type="Pfam" id="PF10509"/>
    </source>
</evidence>
<evidence type="ECO:0000256" key="5">
    <source>
        <dbReference type="ARBA" id="ARBA00022840"/>
    </source>
</evidence>
<dbReference type="Pfam" id="PF00288">
    <property type="entry name" value="GHMP_kinases_N"/>
    <property type="match status" value="1"/>
</dbReference>
<dbReference type="InterPro" id="IPR019539">
    <property type="entry name" value="GalKase_N"/>
</dbReference>
<protein>
    <recommendedName>
        <fullName evidence="7">Galactokinase</fullName>
        <ecNumber evidence="7">2.7.1.6</ecNumber>
    </recommendedName>
</protein>
<dbReference type="PROSITE" id="PS00627">
    <property type="entry name" value="GHMP_KINASES_ATP"/>
    <property type="match status" value="1"/>
</dbReference>
<dbReference type="EMBL" id="BAABHM010000035">
    <property type="protein sequence ID" value="GAA4722234.1"/>
    <property type="molecule type" value="Genomic_DNA"/>
</dbReference>
<keyword evidence="6" id="KW-0119">Carbohydrate metabolism</keyword>
<dbReference type="PANTHER" id="PTHR10457">
    <property type="entry name" value="MEVALONATE KINASE/GALACTOKINASE"/>
    <property type="match status" value="1"/>
</dbReference>
<evidence type="ECO:0000313" key="11">
    <source>
        <dbReference type="EMBL" id="GAA4722234.1"/>
    </source>
</evidence>
<dbReference type="InterPro" id="IPR036554">
    <property type="entry name" value="GHMP_kinase_C_sf"/>
</dbReference>
<evidence type="ECO:0000259" key="9">
    <source>
        <dbReference type="Pfam" id="PF08544"/>
    </source>
</evidence>
<dbReference type="Gene3D" id="3.30.70.890">
    <property type="entry name" value="GHMP kinase, C-terminal domain"/>
    <property type="match status" value="1"/>
</dbReference>
<organism evidence="11 12">
    <name type="scientific">Promicromonospora umidemergens</name>
    <dbReference type="NCBI Taxonomy" id="629679"/>
    <lineage>
        <taxon>Bacteria</taxon>
        <taxon>Bacillati</taxon>
        <taxon>Actinomycetota</taxon>
        <taxon>Actinomycetes</taxon>
        <taxon>Micrococcales</taxon>
        <taxon>Promicromonosporaceae</taxon>
        <taxon>Promicromonospora</taxon>
    </lineage>
</organism>
<evidence type="ECO:0000256" key="6">
    <source>
        <dbReference type="ARBA" id="ARBA00023144"/>
    </source>
</evidence>
<evidence type="ECO:0000259" key="8">
    <source>
        <dbReference type="Pfam" id="PF00288"/>
    </source>
</evidence>
<evidence type="ECO:0000256" key="1">
    <source>
        <dbReference type="ARBA" id="ARBA00006566"/>
    </source>
</evidence>
<dbReference type="InterPro" id="IPR006204">
    <property type="entry name" value="GHMP_kinase_N_dom"/>
</dbReference>
<keyword evidence="6" id="KW-0299">Galactose metabolism</keyword>
<gene>
    <name evidence="11" type="primary">galK</name>
    <name evidence="11" type="ORF">GCM10023198_53420</name>
</gene>
<evidence type="ECO:0000256" key="4">
    <source>
        <dbReference type="ARBA" id="ARBA00022777"/>
    </source>
</evidence>
<dbReference type="Gene3D" id="3.30.230.10">
    <property type="match status" value="1"/>
</dbReference>
<dbReference type="Pfam" id="PF10509">
    <property type="entry name" value="GalKase_gal_bdg"/>
    <property type="match status" value="1"/>
</dbReference>
<evidence type="ECO:0000313" key="12">
    <source>
        <dbReference type="Proteomes" id="UP001500843"/>
    </source>
</evidence>
<dbReference type="NCBIfam" id="TIGR00131">
    <property type="entry name" value="gal_kin"/>
    <property type="match status" value="1"/>
</dbReference>
<feature type="domain" description="Galactokinase N-terminal" evidence="10">
    <location>
        <begin position="24"/>
        <end position="73"/>
    </location>
</feature>
<evidence type="ECO:0000256" key="3">
    <source>
        <dbReference type="ARBA" id="ARBA00022741"/>
    </source>
</evidence>
<keyword evidence="4" id="KW-0418">Kinase</keyword>
<comment type="similarity">
    <text evidence="1">Belongs to the GHMP kinase family. GalK subfamily.</text>
</comment>
<sequence>MSPMTEPQWLEAWTAEDGARRVDELFTRSFDGPPEGVWSAPGRVNLIGEHTDYNAGLCLPTALPHRTYIALRPREDDQVRLVSAQAEGVWEARLSDVAPGAVRGWGAYVAGVAWALAEAGHKIGGFDAAVDSCVPFGAGLSSSAALEAAAAVALDAVAGLGLAASDAGRAELVEASRRAENEIAGAPTGGLDQSASLRCREGYALLLDFRPGLNPLESGVPVPFDLATAGLTLLVVDTRAEHSHVDGEYGARRATCEQAAKLLGLDSLREIAPTLGGMGIDRALAELEPHDPDGVLRRRVRHVVSEIDRTARFADLVREGRAADVGPFMLASHTSLRDDYEVSCRELDLVVDSAMAAGALGARMTGGGFGGSAIALVRLADVDMVAQVVAEAFAEAHLTPPAFLLAPPSAPAA</sequence>
<keyword evidence="2" id="KW-0808">Transferase</keyword>
<dbReference type="InterPro" id="IPR013750">
    <property type="entry name" value="GHMP_kinase_C_dom"/>
</dbReference>
<reference evidence="12" key="1">
    <citation type="journal article" date="2019" name="Int. J. Syst. Evol. Microbiol.">
        <title>The Global Catalogue of Microorganisms (GCM) 10K type strain sequencing project: providing services to taxonomists for standard genome sequencing and annotation.</title>
        <authorList>
            <consortium name="The Broad Institute Genomics Platform"/>
            <consortium name="The Broad Institute Genome Sequencing Center for Infectious Disease"/>
            <person name="Wu L."/>
            <person name="Ma J."/>
        </authorList>
    </citation>
    <scope>NUCLEOTIDE SEQUENCE [LARGE SCALE GENOMIC DNA]</scope>
    <source>
        <strain evidence="12">JCM 17975</strain>
    </source>
</reference>